<feature type="binding site" evidence="11">
    <location>
        <position position="129"/>
    </location>
    <ligand>
        <name>NADPH</name>
        <dbReference type="ChEBI" id="CHEBI:57783"/>
    </ligand>
</feature>
<dbReference type="GO" id="GO:0009088">
    <property type="term" value="P:threonine biosynthetic process"/>
    <property type="evidence" value="ECO:0007669"/>
    <property type="project" value="UniProtKB-KW"/>
</dbReference>
<organism evidence="14 15">
    <name type="scientific">Ignisphaera cupida</name>
    <dbReference type="NCBI Taxonomy" id="3050454"/>
    <lineage>
        <taxon>Archaea</taxon>
        <taxon>Thermoproteota</taxon>
        <taxon>Thermoprotei</taxon>
        <taxon>Desulfurococcales</taxon>
        <taxon>Desulfurococcaceae</taxon>
        <taxon>Ignisphaera</taxon>
    </lineage>
</organism>
<accession>A0ABD4Z719</accession>
<keyword evidence="11" id="KW-0521">NADP</keyword>
<dbReference type="PROSITE" id="PS01042">
    <property type="entry name" value="HOMOSER_DHGENASE"/>
    <property type="match status" value="1"/>
</dbReference>
<keyword evidence="6" id="KW-0028">Amino-acid biosynthesis</keyword>
<keyword evidence="9" id="KW-0486">Methionine biosynthesis</keyword>
<gene>
    <name evidence="14" type="ORF">QPL79_07155</name>
</gene>
<evidence type="ECO:0000256" key="6">
    <source>
        <dbReference type="ARBA" id="ARBA00022605"/>
    </source>
</evidence>
<evidence type="ECO:0000313" key="14">
    <source>
        <dbReference type="EMBL" id="MDK6029137.1"/>
    </source>
</evidence>
<name>A0ABD4Z719_9CREN</name>
<evidence type="ECO:0000259" key="13">
    <source>
        <dbReference type="Pfam" id="PF03447"/>
    </source>
</evidence>
<dbReference type="PANTHER" id="PTHR43331:SF1">
    <property type="entry name" value="HOMOSERINE DEHYDROGENASE"/>
    <property type="match status" value="1"/>
</dbReference>
<feature type="domain" description="Aspartate/homoserine dehydrogenase NAD-binding" evidence="13">
    <location>
        <begin position="10"/>
        <end position="148"/>
    </location>
</feature>
<keyword evidence="7" id="KW-0791">Threonine biosynthesis</keyword>
<evidence type="ECO:0000256" key="5">
    <source>
        <dbReference type="ARBA" id="ARBA00013376"/>
    </source>
</evidence>
<evidence type="ECO:0000256" key="7">
    <source>
        <dbReference type="ARBA" id="ARBA00022697"/>
    </source>
</evidence>
<evidence type="ECO:0000256" key="10">
    <source>
        <dbReference type="PIRSR" id="PIRSR036497-1"/>
    </source>
</evidence>
<dbReference type="PIRSF" id="PIRSF036497">
    <property type="entry name" value="HDH_short"/>
    <property type="match status" value="1"/>
</dbReference>
<dbReference type="GO" id="GO:0009086">
    <property type="term" value="P:methionine biosynthetic process"/>
    <property type="evidence" value="ECO:0007669"/>
    <property type="project" value="UniProtKB-KW"/>
</dbReference>
<dbReference type="InterPro" id="IPR022697">
    <property type="entry name" value="HDH_short"/>
</dbReference>
<dbReference type="EMBL" id="JASNVW010000004">
    <property type="protein sequence ID" value="MDK6029137.1"/>
    <property type="molecule type" value="Genomic_DNA"/>
</dbReference>
<reference evidence="14 15" key="1">
    <citation type="submission" date="2023-05" db="EMBL/GenBank/DDBJ databases">
        <title>A new hyperthermophilic archaea 'Ignisphaera cupida' sp. nov. and description of the family 'Ignisphaeraceae' fam. nov.</title>
        <authorList>
            <person name="Podosokorskaya O.A."/>
            <person name="Elcheninov A.G."/>
            <person name="Klukina A."/>
            <person name="Merkel A.Y."/>
        </authorList>
    </citation>
    <scope>NUCLEOTIDE SEQUENCE [LARGE SCALE GENOMIC DNA]</scope>
    <source>
        <strain evidence="14 15">4213-co</strain>
    </source>
</reference>
<dbReference type="InterPro" id="IPR005106">
    <property type="entry name" value="Asp/hSer_DH_NAD-bd"/>
</dbReference>
<comment type="similarity">
    <text evidence="3">Belongs to the homoserine dehydrogenase family.</text>
</comment>
<evidence type="ECO:0000256" key="11">
    <source>
        <dbReference type="PIRSR" id="PIRSR036497-2"/>
    </source>
</evidence>
<evidence type="ECO:0000313" key="15">
    <source>
        <dbReference type="Proteomes" id="UP001529235"/>
    </source>
</evidence>
<feature type="binding site" evidence="11">
    <location>
        <position position="213"/>
    </location>
    <ligand>
        <name>L-homoserine</name>
        <dbReference type="ChEBI" id="CHEBI:57476"/>
    </ligand>
</feature>
<comment type="pathway">
    <text evidence="1">Amino-acid biosynthesis; L-threonine biosynthesis; L-threonine from L-aspartate: step 3/5.</text>
</comment>
<dbReference type="FunFam" id="3.30.360.10:FF:000005">
    <property type="entry name" value="Homoserine dehydrogenase"/>
    <property type="match status" value="1"/>
</dbReference>
<dbReference type="NCBIfam" id="NF004976">
    <property type="entry name" value="PRK06349.1"/>
    <property type="match status" value="1"/>
</dbReference>
<dbReference type="EC" id="1.1.1.3" evidence="4"/>
<dbReference type="InterPro" id="IPR019811">
    <property type="entry name" value="HDH_CS"/>
</dbReference>
<dbReference type="Pfam" id="PF00742">
    <property type="entry name" value="Homoserine_dh"/>
    <property type="match status" value="1"/>
</dbReference>
<dbReference type="AlphaFoldDB" id="A0ABD4Z719"/>
<protein>
    <recommendedName>
        <fullName evidence="5">Homoserine dehydrogenase</fullName>
        <ecNumber evidence="4">1.1.1.3</ecNumber>
    </recommendedName>
</protein>
<dbReference type="GO" id="GO:0004412">
    <property type="term" value="F:homoserine dehydrogenase activity"/>
    <property type="evidence" value="ECO:0007669"/>
    <property type="project" value="UniProtKB-EC"/>
</dbReference>
<keyword evidence="8 14" id="KW-0560">Oxidoreductase</keyword>
<dbReference type="PANTHER" id="PTHR43331">
    <property type="entry name" value="HOMOSERINE DEHYDROGENASE"/>
    <property type="match status" value="1"/>
</dbReference>
<evidence type="ECO:0000256" key="3">
    <source>
        <dbReference type="ARBA" id="ARBA00006753"/>
    </source>
</evidence>
<dbReference type="Proteomes" id="UP001529235">
    <property type="component" value="Unassembled WGS sequence"/>
</dbReference>
<dbReference type="FunFam" id="3.40.50.720:FF:000554">
    <property type="entry name" value="Homoserine dehydrogenase"/>
    <property type="match status" value="1"/>
</dbReference>
<dbReference type="RefSeq" id="WP_285274122.1">
    <property type="nucleotide sequence ID" value="NZ_JASNVW010000004.1"/>
</dbReference>
<feature type="binding site" evidence="11">
    <location>
        <begin position="10"/>
        <end position="15"/>
    </location>
    <ligand>
        <name>NADP(+)</name>
        <dbReference type="ChEBI" id="CHEBI:58349"/>
    </ligand>
</feature>
<keyword evidence="15" id="KW-1185">Reference proteome</keyword>
<dbReference type="Gene3D" id="3.30.360.10">
    <property type="entry name" value="Dihydrodipicolinate Reductase, domain 2"/>
    <property type="match status" value="1"/>
</dbReference>
<dbReference type="Gene3D" id="3.40.50.720">
    <property type="entry name" value="NAD(P)-binding Rossmann-like Domain"/>
    <property type="match status" value="1"/>
</dbReference>
<evidence type="ECO:0000256" key="9">
    <source>
        <dbReference type="ARBA" id="ARBA00023167"/>
    </source>
</evidence>
<evidence type="ECO:0000256" key="4">
    <source>
        <dbReference type="ARBA" id="ARBA00013213"/>
    </source>
</evidence>
<dbReference type="SUPFAM" id="SSF51735">
    <property type="entry name" value="NAD(P)-binding Rossmann-fold domains"/>
    <property type="match status" value="1"/>
</dbReference>
<proteinExistence type="inferred from homology"/>
<feature type="active site" description="Proton donor" evidence="10">
    <location>
        <position position="228"/>
    </location>
</feature>
<dbReference type="InterPro" id="IPR001342">
    <property type="entry name" value="HDH_cat"/>
</dbReference>
<dbReference type="InterPro" id="IPR036291">
    <property type="entry name" value="NAD(P)-bd_dom_sf"/>
</dbReference>
<comment type="caution">
    <text evidence="14">The sequence shown here is derived from an EMBL/GenBank/DDBJ whole genome shotgun (WGS) entry which is preliminary data.</text>
</comment>
<feature type="domain" description="Homoserine dehydrogenase catalytic" evidence="12">
    <location>
        <begin position="168"/>
        <end position="334"/>
    </location>
</feature>
<sequence>MKNVNVVVIGFGNVGRAFVKLVSLKRKTISEKYGVNISIVAVADSRGVAIKKEGFDEYEMLKMSELPRSGIYMFSPYARQGASIKEIYEEVEPDIHIELTPANYVSGEPGYTNILFALRKGVHVVTANKAPLVLHYNEIMNEARARGLVVKFRATVMGGTPFLEMLGSMKSHEVEKVEGILNATTNYILSEMHENLIDFDQALKKAQAIGVAEADPSLDIEGFDAAAKLCIVSNVVGKPIDLKSVYRESLSKITLKDVLDAIRQGQVLKYVATLDLQNKSAFVKIVRIPKENILAQVNGTLNAVRVKTEATELFFVGKGGGRIETAHSVLDDVLFISLEKVVKK</sequence>
<dbReference type="Pfam" id="PF03447">
    <property type="entry name" value="NAD_binding_3"/>
    <property type="match status" value="1"/>
</dbReference>
<dbReference type="SUPFAM" id="SSF55347">
    <property type="entry name" value="Glyceraldehyde-3-phosphate dehydrogenase-like, C-terminal domain"/>
    <property type="match status" value="1"/>
</dbReference>
<comment type="pathway">
    <text evidence="2">Amino-acid biosynthesis; L-methionine biosynthesis via de novo pathway; L-homoserine from L-aspartate: step 3/3.</text>
</comment>
<evidence type="ECO:0000256" key="1">
    <source>
        <dbReference type="ARBA" id="ARBA00005056"/>
    </source>
</evidence>
<evidence type="ECO:0000256" key="2">
    <source>
        <dbReference type="ARBA" id="ARBA00005062"/>
    </source>
</evidence>
<evidence type="ECO:0000259" key="12">
    <source>
        <dbReference type="Pfam" id="PF00742"/>
    </source>
</evidence>
<evidence type="ECO:0000256" key="8">
    <source>
        <dbReference type="ARBA" id="ARBA00023002"/>
    </source>
</evidence>